<dbReference type="GO" id="GO:0003700">
    <property type="term" value="F:DNA-binding transcription factor activity"/>
    <property type="evidence" value="ECO:0007669"/>
    <property type="project" value="InterPro"/>
</dbReference>
<keyword evidence="1" id="KW-0479">Metal-binding</keyword>
<keyword evidence="11" id="KW-1185">Reference proteome</keyword>
<feature type="region of interest" description="Disordered" evidence="7">
    <location>
        <begin position="1151"/>
        <end position="1229"/>
    </location>
</feature>
<evidence type="ECO:0000256" key="2">
    <source>
        <dbReference type="ARBA" id="ARBA00022771"/>
    </source>
</evidence>
<feature type="region of interest" description="Disordered" evidence="7">
    <location>
        <begin position="681"/>
        <end position="737"/>
    </location>
</feature>
<dbReference type="SUPFAM" id="SSF57903">
    <property type="entry name" value="FYVE/PHD zinc finger"/>
    <property type="match status" value="1"/>
</dbReference>
<dbReference type="Pfam" id="PF00628">
    <property type="entry name" value="PHD"/>
    <property type="match status" value="1"/>
</dbReference>
<feature type="compositionally biased region" description="Low complexity" evidence="7">
    <location>
        <begin position="1170"/>
        <end position="1179"/>
    </location>
</feature>
<feature type="compositionally biased region" description="Polar residues" evidence="7">
    <location>
        <begin position="682"/>
        <end position="701"/>
    </location>
</feature>
<feature type="DNA-binding region" description="Fork-head" evidence="5">
    <location>
        <begin position="1032"/>
        <end position="1124"/>
    </location>
</feature>
<dbReference type="OrthoDB" id="5431456at2759"/>
<dbReference type="CDD" id="cd15489">
    <property type="entry name" value="PHD_SF"/>
    <property type="match status" value="1"/>
</dbReference>
<evidence type="ECO:0000256" key="5">
    <source>
        <dbReference type="PROSITE-ProRule" id="PRU00089"/>
    </source>
</evidence>
<evidence type="ECO:0000256" key="6">
    <source>
        <dbReference type="PROSITE-ProRule" id="PRU00146"/>
    </source>
</evidence>
<protein>
    <recommendedName>
        <fullName evidence="12">Fork-head domain-containing protein</fullName>
    </recommendedName>
</protein>
<evidence type="ECO:0000313" key="10">
    <source>
        <dbReference type="EMBL" id="KAF2480290.1"/>
    </source>
</evidence>
<dbReference type="InterPro" id="IPR001766">
    <property type="entry name" value="Fork_head_dom"/>
</dbReference>
<dbReference type="PROSITE" id="PS01359">
    <property type="entry name" value="ZF_PHD_1"/>
    <property type="match status" value="1"/>
</dbReference>
<feature type="compositionally biased region" description="Basic and acidic residues" evidence="7">
    <location>
        <begin position="91"/>
        <end position="100"/>
    </location>
</feature>
<dbReference type="SMART" id="SM00339">
    <property type="entry name" value="FH"/>
    <property type="match status" value="1"/>
</dbReference>
<evidence type="ECO:0000259" key="8">
    <source>
        <dbReference type="PROSITE" id="PS50016"/>
    </source>
</evidence>
<dbReference type="Proteomes" id="UP000799767">
    <property type="component" value="Unassembled WGS sequence"/>
</dbReference>
<dbReference type="RefSeq" id="XP_033586860.1">
    <property type="nucleotide sequence ID" value="XM_033738280.1"/>
</dbReference>
<feature type="domain" description="PHD-type" evidence="8">
    <location>
        <begin position="452"/>
        <end position="507"/>
    </location>
</feature>
<evidence type="ECO:0008006" key="12">
    <source>
        <dbReference type="Google" id="ProtNLM"/>
    </source>
</evidence>
<evidence type="ECO:0000259" key="9">
    <source>
        <dbReference type="PROSITE" id="PS50039"/>
    </source>
</evidence>
<sequence length="1478" mass="161450">MGASTTIGTEASKHAQTKHDAEVSGSSDPTLLKWAREANASDMTTPSGTRHTARMGRSHEDIGYDGRPSLSSSTLASRQRPISPPNLRQTFRADRRDDWSSPRNRTSNSPGSSPDDIWSRRRGGRWEPPPRRWSPVDTASPRRASFGRRASPPRNQTSVSPLHFSTSGPENAIRRESSNGDGAESGLFQNKKWIAPHLHSGPRHSVKQPARPLGARSPVVDETLPVHTVRNMEWGGIKGVPTGPKAAPHVVPASGLTAAKISPHIFIPWRSLPAKRGMIKHLHGFLRPHTRKESNIHLDEDGWYICLGDSEASRHTLKECYDAKNGAKMFSTYTLEMHYYPHGQPAARRLRPLPSEEDVPGTGTRPDRIETSPQVSRLEKSVLHQPPQSINGKTTDQQSAPAAEASIDIPLDSAAVPARQSSPLRVPSRQDRDDALSCISGFTGSDVSSSRRLKCHVCQKGTNIDVEPLVCCSSCPRRYHRRCHDRPPIPFQLDEDHTWRCRRCIRKDGITSGTRLTRSSPVLKRSREKAGMSSEERPTKMMRLESPFQPVVSLDLNSLTNSAKAPTPNNEREQISALDVADTNAEQPPDNLSNKREQSPALDVTDSSSEYSPPDNIGLTEAIDLVAKSFDLPRPHGHSHSPRPSQPLKLRLVRKKIVDAASPAHDSSHFVGIPGSPLAHTSIAQTSSGTGVAPVSGQSNGDDAAGKDESCSSTHGGNTDTSPNLFVSNRANGNGDVEMTDATTQRAAATVVEIPESPDEQRTQDRDEQVTSKDMVKSKISHTKVATQEPGPTGIAHVDTAQSRSNTSQGQIPKAKMKRIRPGAPSFAKCVRCGKTTSSGPSGSNKLCSRCKSDGVARQASGSPQINTVQRTERPPSSSPGLHQSARTDKGTGEPVVPLTMMPDSGVNPARTAERLSIETTAPVAISAPTVTSPVTPIPALTVATETIAAPVSRSGDLDTAANPPQREEETTNDDLSSPPESNDVDSSSDSESERDVGHPTSNENEESPAIKRRTQTRPANHEHDLGDSYTRPKGAYEKLIGMALCAAPNHRLKATDITAWVVKNIPGYKHGEGKWENSLRATLTLKREGYELGKPGLWRKVEVGLKLNEACLWELLPGQAEKLVRWDPVLKQPVSPPKVWLKIPSVRRTEEVTTGKQKKSPPNIATPVRSAAAKVEASSSKKRRRRRSTLSDAEPLAAETTSQPLPKRSIKTQTVVIDDSSDEEPLLTQERRRSYQLQPLKEVLPAAALEDAVAEMMDVDENVPTPDVMDVDASEPAALPLTHGHPPPPPAEERAVELVASPLQPARARNSETRPALSQRTNLPMIEKMVEMTEMNTNFNAKDLFGEWPELKSLDFDRSAKIAEIKQRPTRKERFGRQTPLAEFELVEENKAIGKANERRATNENTASEATLATLYPWENTEGVLVQCNSLQELFNLPNNPMAIIHDGNLAYRDGTRGVDGSLPRAKAIYKTDYYTR</sequence>
<keyword evidence="4 5" id="KW-0238">DNA-binding</keyword>
<dbReference type="SMART" id="SM00249">
    <property type="entry name" value="PHD"/>
    <property type="match status" value="1"/>
</dbReference>
<dbReference type="GeneID" id="54479282"/>
<evidence type="ECO:0000256" key="3">
    <source>
        <dbReference type="ARBA" id="ARBA00022833"/>
    </source>
</evidence>
<dbReference type="PROSITE" id="PS50039">
    <property type="entry name" value="FORK_HEAD_3"/>
    <property type="match status" value="1"/>
</dbReference>
<feature type="region of interest" description="Disordered" evidence="7">
    <location>
        <begin position="951"/>
        <end position="1032"/>
    </location>
</feature>
<dbReference type="InterPro" id="IPR019787">
    <property type="entry name" value="Znf_PHD-finger"/>
</dbReference>
<keyword evidence="2 6" id="KW-0863">Zinc-finger</keyword>
<feature type="region of interest" description="Disordered" evidence="7">
    <location>
        <begin position="583"/>
        <end position="614"/>
    </location>
</feature>
<evidence type="ECO:0000256" key="1">
    <source>
        <dbReference type="ARBA" id="ARBA00022723"/>
    </source>
</evidence>
<feature type="region of interest" description="Disordered" evidence="7">
    <location>
        <begin position="515"/>
        <end position="547"/>
    </location>
</feature>
<feature type="compositionally biased region" description="Polar residues" evidence="7">
    <location>
        <begin position="800"/>
        <end position="811"/>
    </location>
</feature>
<feature type="region of interest" description="Disordered" evidence="7">
    <location>
        <begin position="751"/>
        <end position="823"/>
    </location>
</feature>
<reference evidence="10" key="1">
    <citation type="journal article" date="2020" name="Stud. Mycol.">
        <title>101 Dothideomycetes genomes: a test case for predicting lifestyles and emergence of pathogens.</title>
        <authorList>
            <person name="Haridas S."/>
            <person name="Albert R."/>
            <person name="Binder M."/>
            <person name="Bloem J."/>
            <person name="Labutti K."/>
            <person name="Salamov A."/>
            <person name="Andreopoulos B."/>
            <person name="Baker S."/>
            <person name="Barry K."/>
            <person name="Bills G."/>
            <person name="Bluhm B."/>
            <person name="Cannon C."/>
            <person name="Castanera R."/>
            <person name="Culley D."/>
            <person name="Daum C."/>
            <person name="Ezra D."/>
            <person name="Gonzalez J."/>
            <person name="Henrissat B."/>
            <person name="Kuo A."/>
            <person name="Liang C."/>
            <person name="Lipzen A."/>
            <person name="Lutzoni F."/>
            <person name="Magnuson J."/>
            <person name="Mondo S."/>
            <person name="Nolan M."/>
            <person name="Ohm R."/>
            <person name="Pangilinan J."/>
            <person name="Park H.-J."/>
            <person name="Ramirez L."/>
            <person name="Alfaro M."/>
            <person name="Sun H."/>
            <person name="Tritt A."/>
            <person name="Yoshinaga Y."/>
            <person name="Zwiers L.-H."/>
            <person name="Turgeon B."/>
            <person name="Goodwin S."/>
            <person name="Spatafora J."/>
            <person name="Crous P."/>
            <person name="Grigoriev I."/>
        </authorList>
    </citation>
    <scope>NUCLEOTIDE SEQUENCE</scope>
    <source>
        <strain evidence="10">CBS 113389</strain>
    </source>
</reference>
<dbReference type="Pfam" id="PF00250">
    <property type="entry name" value="Forkhead"/>
    <property type="match status" value="1"/>
</dbReference>
<gene>
    <name evidence="10" type="ORF">BDY17DRAFT_35638</name>
</gene>
<feature type="compositionally biased region" description="Polar residues" evidence="7">
    <location>
        <begin position="711"/>
        <end position="732"/>
    </location>
</feature>
<dbReference type="InterPro" id="IPR013083">
    <property type="entry name" value="Znf_RING/FYVE/PHD"/>
</dbReference>
<dbReference type="Gene3D" id="3.30.40.10">
    <property type="entry name" value="Zinc/RING finger domain, C3HC4 (zinc finger)"/>
    <property type="match status" value="1"/>
</dbReference>
<dbReference type="GO" id="GO:0005634">
    <property type="term" value="C:nucleus"/>
    <property type="evidence" value="ECO:0007669"/>
    <property type="project" value="UniProtKB-SubCell"/>
</dbReference>
<feature type="compositionally biased region" description="Polar residues" evidence="7">
    <location>
        <begin position="386"/>
        <end position="400"/>
    </location>
</feature>
<dbReference type="GO" id="GO:0043565">
    <property type="term" value="F:sequence-specific DNA binding"/>
    <property type="evidence" value="ECO:0007669"/>
    <property type="project" value="InterPro"/>
</dbReference>
<feature type="domain" description="Fork-head" evidence="9">
    <location>
        <begin position="1032"/>
        <end position="1124"/>
    </location>
</feature>
<accession>A0A6A6PJR2</accession>
<feature type="compositionally biased region" description="Polar residues" evidence="7">
    <location>
        <begin position="101"/>
        <end position="112"/>
    </location>
</feature>
<organism evidence="10 11">
    <name type="scientific">Neohortaea acidophila</name>
    <dbReference type="NCBI Taxonomy" id="245834"/>
    <lineage>
        <taxon>Eukaryota</taxon>
        <taxon>Fungi</taxon>
        <taxon>Dikarya</taxon>
        <taxon>Ascomycota</taxon>
        <taxon>Pezizomycotina</taxon>
        <taxon>Dothideomycetes</taxon>
        <taxon>Dothideomycetidae</taxon>
        <taxon>Mycosphaerellales</taxon>
        <taxon>Teratosphaeriaceae</taxon>
        <taxon>Neohortaea</taxon>
    </lineage>
</organism>
<feature type="compositionally biased region" description="Polar residues" evidence="7">
    <location>
        <begin position="153"/>
        <end position="169"/>
    </location>
</feature>
<feature type="compositionally biased region" description="Basic and acidic residues" evidence="7">
    <location>
        <begin position="11"/>
        <end position="22"/>
    </location>
</feature>
<dbReference type="GO" id="GO:0008270">
    <property type="term" value="F:zinc ion binding"/>
    <property type="evidence" value="ECO:0007669"/>
    <property type="project" value="UniProtKB-KW"/>
</dbReference>
<evidence type="ECO:0000256" key="7">
    <source>
        <dbReference type="SAM" id="MobiDB-lite"/>
    </source>
</evidence>
<keyword evidence="3" id="KW-0862">Zinc</keyword>
<feature type="compositionally biased region" description="Basic and acidic residues" evidence="7">
    <location>
        <begin position="528"/>
        <end position="543"/>
    </location>
</feature>
<dbReference type="SUPFAM" id="SSF46785">
    <property type="entry name" value="Winged helix' DNA-binding domain"/>
    <property type="match status" value="1"/>
</dbReference>
<evidence type="ECO:0000256" key="4">
    <source>
        <dbReference type="ARBA" id="ARBA00023125"/>
    </source>
</evidence>
<dbReference type="Gene3D" id="1.10.10.10">
    <property type="entry name" value="Winged helix-like DNA-binding domain superfamily/Winged helix DNA-binding domain"/>
    <property type="match status" value="1"/>
</dbReference>
<dbReference type="InterPro" id="IPR001965">
    <property type="entry name" value="Znf_PHD"/>
</dbReference>
<dbReference type="InterPro" id="IPR011011">
    <property type="entry name" value="Znf_FYVE_PHD"/>
</dbReference>
<feature type="region of interest" description="Disordered" evidence="7">
    <location>
        <begin position="1"/>
        <end position="217"/>
    </location>
</feature>
<comment type="subcellular location">
    <subcellularLocation>
        <location evidence="5">Nucleus</location>
    </subcellularLocation>
</comment>
<evidence type="ECO:0000313" key="11">
    <source>
        <dbReference type="Proteomes" id="UP000799767"/>
    </source>
</evidence>
<dbReference type="PROSITE" id="PS50016">
    <property type="entry name" value="ZF_PHD_2"/>
    <property type="match status" value="1"/>
</dbReference>
<feature type="compositionally biased region" description="Polar residues" evidence="7">
    <location>
        <begin position="860"/>
        <end position="882"/>
    </location>
</feature>
<name>A0A6A6PJR2_9PEZI</name>
<keyword evidence="5" id="KW-0539">Nucleus</keyword>
<feature type="compositionally biased region" description="Basic and acidic residues" evidence="7">
    <location>
        <begin position="759"/>
        <end position="777"/>
    </location>
</feature>
<feature type="region of interest" description="Disordered" evidence="7">
    <location>
        <begin position="856"/>
        <end position="908"/>
    </location>
</feature>
<proteinExistence type="predicted"/>
<dbReference type="InterPro" id="IPR019786">
    <property type="entry name" value="Zinc_finger_PHD-type_CS"/>
</dbReference>
<dbReference type="EMBL" id="MU001640">
    <property type="protein sequence ID" value="KAF2480290.1"/>
    <property type="molecule type" value="Genomic_DNA"/>
</dbReference>
<dbReference type="InterPro" id="IPR036390">
    <property type="entry name" value="WH_DNA-bd_sf"/>
</dbReference>
<feature type="region of interest" description="Disordered" evidence="7">
    <location>
        <begin position="346"/>
        <end position="430"/>
    </location>
</feature>
<feature type="compositionally biased region" description="Polar residues" evidence="7">
    <location>
        <begin position="41"/>
        <end position="50"/>
    </location>
</feature>
<dbReference type="InterPro" id="IPR036388">
    <property type="entry name" value="WH-like_DNA-bd_sf"/>
</dbReference>